<evidence type="ECO:0000256" key="7">
    <source>
        <dbReference type="ARBA" id="ARBA00023284"/>
    </source>
</evidence>
<reference evidence="11 12" key="1">
    <citation type="journal article" date="2011" name="Science">
        <title>The Selaginella genome identifies genetic changes associated with the evolution of vascular plants.</title>
        <authorList>
            <person name="Banks J.A."/>
            <person name="Nishiyama T."/>
            <person name="Hasebe M."/>
            <person name="Bowman J.L."/>
            <person name="Gribskov M."/>
            <person name="dePamphilis C."/>
            <person name="Albert V.A."/>
            <person name="Aono N."/>
            <person name="Aoyama T."/>
            <person name="Ambrose B.A."/>
            <person name="Ashton N.W."/>
            <person name="Axtell M.J."/>
            <person name="Barker E."/>
            <person name="Barker M.S."/>
            <person name="Bennetzen J.L."/>
            <person name="Bonawitz N.D."/>
            <person name="Chapple C."/>
            <person name="Cheng C."/>
            <person name="Correa L.G."/>
            <person name="Dacre M."/>
            <person name="DeBarry J."/>
            <person name="Dreyer I."/>
            <person name="Elias M."/>
            <person name="Engstrom E.M."/>
            <person name="Estelle M."/>
            <person name="Feng L."/>
            <person name="Finet C."/>
            <person name="Floyd S.K."/>
            <person name="Frommer W.B."/>
            <person name="Fujita T."/>
            <person name="Gramzow L."/>
            <person name="Gutensohn M."/>
            <person name="Harholt J."/>
            <person name="Hattori M."/>
            <person name="Heyl A."/>
            <person name="Hirai T."/>
            <person name="Hiwatashi Y."/>
            <person name="Ishikawa M."/>
            <person name="Iwata M."/>
            <person name="Karol K.G."/>
            <person name="Koehler B."/>
            <person name="Kolukisaoglu U."/>
            <person name="Kubo M."/>
            <person name="Kurata T."/>
            <person name="Lalonde S."/>
            <person name="Li K."/>
            <person name="Li Y."/>
            <person name="Litt A."/>
            <person name="Lyons E."/>
            <person name="Manning G."/>
            <person name="Maruyama T."/>
            <person name="Michael T.P."/>
            <person name="Mikami K."/>
            <person name="Miyazaki S."/>
            <person name="Morinaga S."/>
            <person name="Murata T."/>
            <person name="Mueller-Roeber B."/>
            <person name="Nelson D.R."/>
            <person name="Obara M."/>
            <person name="Oguri Y."/>
            <person name="Olmstead R.G."/>
            <person name="Onodera N."/>
            <person name="Petersen B.L."/>
            <person name="Pils B."/>
            <person name="Prigge M."/>
            <person name="Rensing S.A."/>
            <person name="Riano-Pachon D.M."/>
            <person name="Roberts A.W."/>
            <person name="Sato Y."/>
            <person name="Scheller H.V."/>
            <person name="Schulz B."/>
            <person name="Schulz C."/>
            <person name="Shakirov E.V."/>
            <person name="Shibagaki N."/>
            <person name="Shinohara N."/>
            <person name="Shippen D.E."/>
            <person name="Soerensen I."/>
            <person name="Sotooka R."/>
            <person name="Sugimoto N."/>
            <person name="Sugita M."/>
            <person name="Sumikawa N."/>
            <person name="Tanurdzic M."/>
            <person name="Theissen G."/>
            <person name="Ulvskov P."/>
            <person name="Wakazuki S."/>
            <person name="Weng J.K."/>
            <person name="Willats W.W."/>
            <person name="Wipf D."/>
            <person name="Wolf P.G."/>
            <person name="Yang L."/>
            <person name="Zimmer A.D."/>
            <person name="Zhu Q."/>
            <person name="Mitros T."/>
            <person name="Hellsten U."/>
            <person name="Loque D."/>
            <person name="Otillar R."/>
            <person name="Salamov A."/>
            <person name="Schmutz J."/>
            <person name="Shapiro H."/>
            <person name="Lindquist E."/>
            <person name="Lucas S."/>
            <person name="Rokhsar D."/>
            <person name="Grigoriev I.V."/>
        </authorList>
    </citation>
    <scope>NUCLEOTIDE SEQUENCE [LARGE SCALE GENOMIC DNA]</scope>
</reference>
<evidence type="ECO:0000313" key="11">
    <source>
        <dbReference type="EMBL" id="EFJ34938.1"/>
    </source>
</evidence>
<dbReference type="eggNOG" id="KOG0541">
    <property type="taxonomic scope" value="Eukaryota"/>
</dbReference>
<dbReference type="Pfam" id="PF08534">
    <property type="entry name" value="Redoxin"/>
    <property type="match status" value="1"/>
</dbReference>
<dbReference type="Gramene" id="EFJ34938">
    <property type="protein sequence ID" value="EFJ34938"/>
    <property type="gene ID" value="SELMODRAFT_28066"/>
</dbReference>
<dbReference type="EC" id="1.11.1.25" evidence="3 9"/>
<dbReference type="Gene3D" id="3.40.30.10">
    <property type="entry name" value="Glutaredoxin"/>
    <property type="match status" value="1"/>
</dbReference>
<dbReference type="OrthoDB" id="1882547at2759"/>
<evidence type="ECO:0000256" key="2">
    <source>
        <dbReference type="ARBA" id="ARBA00010505"/>
    </source>
</evidence>
<evidence type="ECO:0000256" key="9">
    <source>
        <dbReference type="RuleBase" id="RU366011"/>
    </source>
</evidence>
<dbReference type="OMA" id="FIRTKDQ"/>
<keyword evidence="7 9" id="KW-0676">Redox-active center</keyword>
<evidence type="ECO:0000313" key="12">
    <source>
        <dbReference type="Proteomes" id="UP000001514"/>
    </source>
</evidence>
<dbReference type="AlphaFoldDB" id="D8R098"/>
<dbReference type="Proteomes" id="UP000001514">
    <property type="component" value="Unassembled WGS sequence"/>
</dbReference>
<gene>
    <name evidence="11" type="ORF">SELMODRAFT_28066</name>
</gene>
<dbReference type="FunFam" id="3.40.30.10:FF:000020">
    <property type="entry name" value="Peroxiredoxin"/>
    <property type="match status" value="1"/>
</dbReference>
<dbReference type="GO" id="GO:0034599">
    <property type="term" value="P:cellular response to oxidative stress"/>
    <property type="evidence" value="ECO:0000318"/>
    <property type="project" value="GO_Central"/>
</dbReference>
<comment type="similarity">
    <text evidence="2 9">Belongs to the peroxiredoxin family. Prx5 subfamily.</text>
</comment>
<keyword evidence="6 9" id="KW-0560">Oxidoreductase</keyword>
<evidence type="ECO:0000256" key="6">
    <source>
        <dbReference type="ARBA" id="ARBA00023002"/>
    </source>
</evidence>
<name>D8R098_SELML</name>
<protein>
    <recommendedName>
        <fullName evidence="3 9">Glutaredoxin-dependent peroxiredoxin</fullName>
        <ecNumber evidence="3 9">1.11.1.25</ecNumber>
    </recommendedName>
</protein>
<keyword evidence="4 9" id="KW-0575">Peroxidase</keyword>
<dbReference type="GO" id="GO:0005737">
    <property type="term" value="C:cytoplasm"/>
    <property type="evidence" value="ECO:0000318"/>
    <property type="project" value="GO_Central"/>
</dbReference>
<evidence type="ECO:0000256" key="3">
    <source>
        <dbReference type="ARBA" id="ARBA00013016"/>
    </source>
</evidence>
<dbReference type="InterPro" id="IPR013740">
    <property type="entry name" value="Redoxin"/>
</dbReference>
<dbReference type="FunCoup" id="D8R098">
    <property type="interactions" value="2063"/>
</dbReference>
<feature type="active site" description="Cysteine sulfenic acid (-SOH) intermediate" evidence="8">
    <location>
        <position position="48"/>
    </location>
</feature>
<comment type="catalytic activity">
    <reaction evidence="1">
        <text>[glutaredoxin]-dithiol + a hydroperoxide = [glutaredoxin]-disulfide + an alcohol + H2O</text>
        <dbReference type="Rhea" id="RHEA:62624"/>
        <dbReference type="Rhea" id="RHEA-COMP:10729"/>
        <dbReference type="Rhea" id="RHEA-COMP:10730"/>
        <dbReference type="ChEBI" id="CHEBI:15377"/>
        <dbReference type="ChEBI" id="CHEBI:29950"/>
        <dbReference type="ChEBI" id="CHEBI:30879"/>
        <dbReference type="ChEBI" id="CHEBI:35924"/>
        <dbReference type="ChEBI" id="CHEBI:50058"/>
        <dbReference type="EC" id="1.11.1.25"/>
    </reaction>
</comment>
<dbReference type="CDD" id="cd03013">
    <property type="entry name" value="PRX5_like"/>
    <property type="match status" value="1"/>
</dbReference>
<keyword evidence="12" id="KW-1185">Reference proteome</keyword>
<dbReference type="InterPro" id="IPR037944">
    <property type="entry name" value="PRX5-like"/>
</dbReference>
<dbReference type="PANTHER" id="PTHR10430:SF16">
    <property type="entry name" value="PEROXIREDOXIN-5, MITOCHONDRIAL"/>
    <property type="match status" value="1"/>
</dbReference>
<feature type="domain" description="Thioredoxin" evidence="10">
    <location>
        <begin position="1"/>
        <end position="161"/>
    </location>
</feature>
<evidence type="ECO:0000256" key="5">
    <source>
        <dbReference type="ARBA" id="ARBA00022862"/>
    </source>
</evidence>
<dbReference type="PROSITE" id="PS51352">
    <property type="entry name" value="THIOREDOXIN_2"/>
    <property type="match status" value="1"/>
</dbReference>
<organism evidence="12">
    <name type="scientific">Selaginella moellendorffii</name>
    <name type="common">Spikemoss</name>
    <dbReference type="NCBI Taxonomy" id="88036"/>
    <lineage>
        <taxon>Eukaryota</taxon>
        <taxon>Viridiplantae</taxon>
        <taxon>Streptophyta</taxon>
        <taxon>Embryophyta</taxon>
        <taxon>Tracheophyta</taxon>
        <taxon>Lycopodiopsida</taxon>
        <taxon>Selaginellales</taxon>
        <taxon>Selaginellaceae</taxon>
        <taxon>Selaginella</taxon>
    </lineage>
</organism>
<dbReference type="STRING" id="88036.D8R098"/>
<dbReference type="InterPro" id="IPR013766">
    <property type="entry name" value="Thioredoxin_domain"/>
</dbReference>
<feature type="non-terminal residue" evidence="11">
    <location>
        <position position="161"/>
    </location>
</feature>
<sequence length="161" mass="17056">IAVGERIPDGELSYFDESGAIQSIKVSDLTSKKKVVIFAVPGAFTPTCSSKHVPGFIDKADELKSKGVDTIACVSVNDAFVMKSWGEALGVNGKILMLSDGNGKFTRDLGVTVDLSDKVEGLGVRSRRYSLLAEDGIVKVLNLEEGGAYTVSSADEILKAL</sequence>
<dbReference type="GO" id="GO:0008379">
    <property type="term" value="F:thioredoxin peroxidase activity"/>
    <property type="evidence" value="ECO:0000318"/>
    <property type="project" value="GO_Central"/>
</dbReference>
<dbReference type="InParanoid" id="D8R098"/>
<evidence type="ECO:0000256" key="1">
    <source>
        <dbReference type="ARBA" id="ARBA00001711"/>
    </source>
</evidence>
<keyword evidence="5 9" id="KW-0049">Antioxidant</keyword>
<comment type="function">
    <text evidence="9">Thiol-specific peroxidase that catalyzes the reduction of hydrogen peroxide and organic hydroperoxides to water and alcohols, respectively. Plays a role in cell protection against oxidative stress by detoxifying peroxides.</text>
</comment>
<dbReference type="GO" id="GO:0042744">
    <property type="term" value="P:hydrogen peroxide catabolic process"/>
    <property type="evidence" value="ECO:0000318"/>
    <property type="project" value="GO_Central"/>
</dbReference>
<evidence type="ECO:0000259" key="10">
    <source>
        <dbReference type="PROSITE" id="PS51352"/>
    </source>
</evidence>
<dbReference type="GO" id="GO:0045454">
    <property type="term" value="P:cell redox homeostasis"/>
    <property type="evidence" value="ECO:0000318"/>
    <property type="project" value="GO_Central"/>
</dbReference>
<accession>D8R098</accession>
<evidence type="ECO:0000256" key="4">
    <source>
        <dbReference type="ARBA" id="ARBA00022559"/>
    </source>
</evidence>
<dbReference type="SUPFAM" id="SSF52833">
    <property type="entry name" value="Thioredoxin-like"/>
    <property type="match status" value="1"/>
</dbReference>
<dbReference type="HOGENOM" id="CLU_072440_1_2_1"/>
<proteinExistence type="inferred from homology"/>
<dbReference type="InterPro" id="IPR036249">
    <property type="entry name" value="Thioredoxin-like_sf"/>
</dbReference>
<dbReference type="KEGG" id="smo:SELMODRAFT_28066"/>
<feature type="non-terminal residue" evidence="11">
    <location>
        <position position="1"/>
    </location>
</feature>
<dbReference type="PANTHER" id="PTHR10430">
    <property type="entry name" value="PEROXIREDOXIN"/>
    <property type="match status" value="1"/>
</dbReference>
<dbReference type="EMBL" id="GL377569">
    <property type="protein sequence ID" value="EFJ34938.1"/>
    <property type="molecule type" value="Genomic_DNA"/>
</dbReference>
<evidence type="ECO:0000256" key="8">
    <source>
        <dbReference type="PIRSR" id="PIRSR637944-1"/>
    </source>
</evidence>